<evidence type="ECO:0000313" key="2">
    <source>
        <dbReference type="Proteomes" id="UP000266188"/>
    </source>
</evidence>
<protein>
    <submittedName>
        <fullName evidence="1">Uncharacterized protein</fullName>
    </submittedName>
</protein>
<gene>
    <name evidence="1" type="ORF">PHISCL_10419</name>
</gene>
<sequence length="89" mass="9977">MVSVKALAISVDIVVQSRHIFETLHARNSIWRVCFHLGQAFEDGFQSLGLCGRRILNQEIERFWSNLSGSRNVFIVTRAGVGFSGRAIV</sequence>
<reference evidence="2" key="1">
    <citation type="submission" date="2017-02" db="EMBL/GenBank/DDBJ databases">
        <authorList>
            <person name="Tafer H."/>
            <person name="Lopandic K."/>
        </authorList>
    </citation>
    <scope>NUCLEOTIDE SEQUENCE [LARGE SCALE GENOMIC DNA]</scope>
    <source>
        <strain evidence="2">CBS 366.77</strain>
    </source>
</reference>
<dbReference type="EMBL" id="MVGC01001322">
    <property type="protein sequence ID" value="RJE17244.1"/>
    <property type="molecule type" value="Genomic_DNA"/>
</dbReference>
<evidence type="ECO:0000313" key="1">
    <source>
        <dbReference type="EMBL" id="RJE17244.1"/>
    </source>
</evidence>
<comment type="caution">
    <text evidence="1">The sequence shown here is derived from an EMBL/GenBank/DDBJ whole genome shotgun (WGS) entry which is preliminary data.</text>
</comment>
<proteinExistence type="predicted"/>
<name>A0A3A2ZD17_9EURO</name>
<accession>A0A3A2ZD17</accession>
<dbReference type="Proteomes" id="UP000266188">
    <property type="component" value="Unassembled WGS sequence"/>
</dbReference>
<dbReference type="AlphaFoldDB" id="A0A3A2ZD17"/>
<keyword evidence="2" id="KW-1185">Reference proteome</keyword>
<organism evidence="1 2">
    <name type="scientific">Aspergillus sclerotialis</name>
    <dbReference type="NCBI Taxonomy" id="2070753"/>
    <lineage>
        <taxon>Eukaryota</taxon>
        <taxon>Fungi</taxon>
        <taxon>Dikarya</taxon>
        <taxon>Ascomycota</taxon>
        <taxon>Pezizomycotina</taxon>
        <taxon>Eurotiomycetes</taxon>
        <taxon>Eurotiomycetidae</taxon>
        <taxon>Eurotiales</taxon>
        <taxon>Aspergillaceae</taxon>
        <taxon>Aspergillus</taxon>
        <taxon>Aspergillus subgen. Polypaecilum</taxon>
    </lineage>
</organism>